<dbReference type="InterPro" id="IPR036852">
    <property type="entry name" value="Peptidase_S8/S53_dom_sf"/>
</dbReference>
<dbReference type="VEuPathDB" id="AmoebaDB:FDP41_001861"/>
<dbReference type="SUPFAM" id="SSF49785">
    <property type="entry name" value="Galactose-binding domain-like"/>
    <property type="match status" value="1"/>
</dbReference>
<dbReference type="Proteomes" id="UP000444721">
    <property type="component" value="Unassembled WGS sequence"/>
</dbReference>
<keyword evidence="5 8" id="KW-0472">Membrane</keyword>
<evidence type="ECO:0000256" key="8">
    <source>
        <dbReference type="SAM" id="Phobius"/>
    </source>
</evidence>
<keyword evidence="7" id="KW-0245">EGF-like domain</keyword>
<evidence type="ECO:0000313" key="11">
    <source>
        <dbReference type="EMBL" id="KAF0978791.1"/>
    </source>
</evidence>
<dbReference type="PROSITE" id="PS00022">
    <property type="entry name" value="EGF_1"/>
    <property type="match status" value="1"/>
</dbReference>
<evidence type="ECO:0000256" key="1">
    <source>
        <dbReference type="ARBA" id="ARBA00004370"/>
    </source>
</evidence>
<dbReference type="Gene3D" id="2.10.25.10">
    <property type="entry name" value="Laminin"/>
    <property type="match status" value="1"/>
</dbReference>
<dbReference type="GO" id="GO:0006816">
    <property type="term" value="P:calcium ion transport"/>
    <property type="evidence" value="ECO:0007669"/>
    <property type="project" value="TreeGrafter"/>
</dbReference>
<feature type="disulfide bond" evidence="7">
    <location>
        <begin position="532"/>
        <end position="541"/>
    </location>
</feature>
<feature type="domain" description="FZ" evidence="10">
    <location>
        <begin position="547"/>
        <end position="708"/>
    </location>
</feature>
<dbReference type="InterPro" id="IPR000742">
    <property type="entry name" value="EGF"/>
</dbReference>
<dbReference type="GeneID" id="68109079"/>
<evidence type="ECO:0000313" key="12">
    <source>
        <dbReference type="Proteomes" id="UP000444721"/>
    </source>
</evidence>
<dbReference type="PANTHER" id="PTHR46730:SF1">
    <property type="entry name" value="PLAT DOMAIN-CONTAINING PROTEIN"/>
    <property type="match status" value="1"/>
</dbReference>
<accession>A0A6A5BWF6</accession>
<protein>
    <recommendedName>
        <fullName evidence="13">EGF-like domain-containing protein</fullName>
    </recommendedName>
</protein>
<evidence type="ECO:0000256" key="5">
    <source>
        <dbReference type="ARBA" id="ARBA00023136"/>
    </source>
</evidence>
<dbReference type="VEuPathDB" id="AmoebaDB:NF0112990"/>
<dbReference type="GO" id="GO:0006508">
    <property type="term" value="P:proteolysis"/>
    <property type="evidence" value="ECO:0007669"/>
    <property type="project" value="InterPro"/>
</dbReference>
<dbReference type="VEuPathDB" id="AmoebaDB:NF0009890"/>
<evidence type="ECO:0000259" key="10">
    <source>
        <dbReference type="PROSITE" id="PS50038"/>
    </source>
</evidence>
<keyword evidence="6 7" id="KW-1015">Disulfide bond</keyword>
<dbReference type="GO" id="GO:0004252">
    <property type="term" value="F:serine-type endopeptidase activity"/>
    <property type="evidence" value="ECO:0007669"/>
    <property type="project" value="InterPro"/>
</dbReference>
<dbReference type="Pfam" id="PF02010">
    <property type="entry name" value="REJ"/>
    <property type="match status" value="1"/>
</dbReference>
<dbReference type="EMBL" id="VFQX01000028">
    <property type="protein sequence ID" value="KAF0978791.1"/>
    <property type="molecule type" value="Genomic_DNA"/>
</dbReference>
<dbReference type="PROSITE" id="PS50026">
    <property type="entry name" value="EGF_3"/>
    <property type="match status" value="1"/>
</dbReference>
<feature type="domain" description="EGF-like" evidence="9">
    <location>
        <begin position="508"/>
        <end position="542"/>
    </location>
</feature>
<dbReference type="PANTHER" id="PTHR46730">
    <property type="entry name" value="POLYCYSTIN-1"/>
    <property type="match status" value="1"/>
</dbReference>
<keyword evidence="4 8" id="KW-1133">Transmembrane helix</keyword>
<keyword evidence="2 8" id="KW-0812">Transmembrane</keyword>
<dbReference type="Gene3D" id="2.60.120.380">
    <property type="match status" value="1"/>
</dbReference>
<dbReference type="GO" id="GO:0005886">
    <property type="term" value="C:plasma membrane"/>
    <property type="evidence" value="ECO:0007669"/>
    <property type="project" value="TreeGrafter"/>
</dbReference>
<evidence type="ECO:0000259" key="9">
    <source>
        <dbReference type="PROSITE" id="PS50026"/>
    </source>
</evidence>
<feature type="transmembrane region" description="Helical" evidence="8">
    <location>
        <begin position="1803"/>
        <end position="1830"/>
    </location>
</feature>
<evidence type="ECO:0000256" key="6">
    <source>
        <dbReference type="ARBA" id="ARBA00023157"/>
    </source>
</evidence>
<dbReference type="InterPro" id="IPR020067">
    <property type="entry name" value="Frizzled_dom"/>
</dbReference>
<sequence>MATPAVAGALALLREFFQTRMQIANPKGPLLKAALIHSAVPLSGTFSYSSTETPRFSVSEQYGTPNPYDGFGRVQIGNLLSMDGSSVELKILEGSFNSLSDTAKLCFRLKSALNANNGNTFFKATLAWYDYPSSVAVAATLVHDLDLIVNHYYLSGTDGTTQKNMTLYFGNGWFNETDIHNNVEHVEVNSITLSASSSDSQMISVQLLNKGISRAQEYHVVTSFVQGYWEVLPTSSCVYKTFIEPTPAASAVDSGCTVVINNTTTSNNETSFQNGTIVGNSTNTCVNCTSDISNSTFIANTNSTSNNETIANNSTTCLNCSIGGSTNNETTITNGTMVNITSTNNNDTTNQNGTNVGNSTNTCVNCTIDVVNNTFIDNNSNQTYYDNSTTCLNFSTDASNNTVFDNSTLVDNSTLSSNNSEIPSFNQTNETNYERNNSYVTNETTSSNYTITNTTMNNDTSADSNRTENYYCMGILYSNITFVCSGNGDCVNEDDCKCREGYFGQDCSVSKCTDLNNCSLNGLCIAHNNCSCFPNFFGDDCSSTIPSLHSRCVEVSREYTLFCNKTVFMDHEILFTDEFGTVSNLSHIYDGNAQACFTTLVSNQAASCDEKCQNSLKEFCCLDAFPSCNRIDLSEERMCRDTCEWLAATSQVVLPCDKYPSNERCMNISFSNETTHFNNNTTPSFSCNEIESTDLFSVCSGRGTCIAQDTCECNGNFDASTFCATCLKGYEGKYCKEKMNGSLPETTPFLLDPYSFGFTLEGDKIVGVVVSSPPWPPVVTCDMLIAPDDLTLLGDLATCSLISGTTTSTLEISLGLNPTVVDQSIIRFVATNPFDSNTALIPVYAQIVIGLGRFVPLPPHIVLLYNKPSISICDDVFIDASGSSSNDKRPLRFSFVAVSAPSIVDLNRLNLYIQSTYVSQLDGNTAASTSTLYIDMQTIRSLSLGSYEIAVQVISMFKQNTTKSVAFTILKDVVPSLSIDKGFSSTVVIGKVVMYTPIISFPTCYFGNGAAKFSYSLDHTKESASPQVSITSQDSVLIFGPGYTELPQEGAYYFVLKAESDNAMTTTLSFTVFAQLPPLSIAFDKGDFTMSAEETLEFRVVTQDPSQIHNLTESEVIEIVCYNMTHESMNQTTLCENIALPITTSYKTSLTPGIYNFAAHVTKGQRSATTSIVVNVVSTPKASLLRVSILRIDEMSISEDNVLGAGTALVDPSKPLVLWSYCEEELARPTYLWSVQSGLGQTISFTRETLSKSYLTLPKDQLVPGSSYSVSLLLQDTAGLSRSGSAKFSFTVNSPPSVGNLEILPSTGSALTTQFYIKCGNGWFTSNTPLTFKFLYYDELNDYWVPLAERSEMQSIKTLLPNTCLNTTECHLRVKVIAFDRFLASSEVESSVTVEKPSTSFAISTLSTLTSRMSSSILDMASVTTSLGVISSLSPETTTLQQREALSNVTTTIVNAFIQSKWIKSSTQTTDSVSATLSVFSSMNAGIPFLKQTAFTAVIDALANVTALAASSSQIVISENILNSTKKICDSLFNYVKEKGIHSSNIAKRMNVQQIVNVSELDVINNAYENLAISYLKSFAPDMPPSLIATPYSVQYSIRSSMASLLNGLQGKMDRKNSFSLFPSLISNPGILWSMKNLDIHMKSYDMKNQNETIQTLFSRSEVLRNAVSNIVEFAVMRASNPTERLRLEGDSPLANITFERLDNATAISRTFLETRGANQVFGCAFWNEDRRIFEVVNSTYYNNSCKIVEAKRETVTAQVFRTGLFMVVTSPVTGVNPVVPGKSPTPIRSPQQPTVGNNDFDIAVAVVVCVIIAVVVGSCFMVICLYLIWRKIKRKRQRVIQMHVTHSPMKMFPVIEQEQIELPSIGTV</sequence>
<dbReference type="SUPFAM" id="SSF52743">
    <property type="entry name" value="Subtilisin-like"/>
    <property type="match status" value="1"/>
</dbReference>
<dbReference type="InterPro" id="IPR002859">
    <property type="entry name" value="PKD/REJ-like"/>
</dbReference>
<evidence type="ECO:0000256" key="2">
    <source>
        <dbReference type="ARBA" id="ARBA00022692"/>
    </source>
</evidence>
<dbReference type="GO" id="GO:0005261">
    <property type="term" value="F:monoatomic cation channel activity"/>
    <property type="evidence" value="ECO:0007669"/>
    <property type="project" value="TreeGrafter"/>
</dbReference>
<dbReference type="VEuPathDB" id="AmoebaDB:NF0009900"/>
<organism evidence="11 12">
    <name type="scientific">Naegleria fowleri</name>
    <name type="common">Brain eating amoeba</name>
    <dbReference type="NCBI Taxonomy" id="5763"/>
    <lineage>
        <taxon>Eukaryota</taxon>
        <taxon>Discoba</taxon>
        <taxon>Heterolobosea</taxon>
        <taxon>Tetramitia</taxon>
        <taxon>Eutetramitia</taxon>
        <taxon>Vahlkampfiidae</taxon>
        <taxon>Naegleria</taxon>
    </lineage>
</organism>
<dbReference type="RefSeq" id="XP_044563504.1">
    <property type="nucleotide sequence ID" value="XM_044704992.1"/>
</dbReference>
<evidence type="ECO:0000256" key="4">
    <source>
        <dbReference type="ARBA" id="ARBA00022989"/>
    </source>
</evidence>
<proteinExistence type="predicted"/>
<evidence type="ECO:0000256" key="3">
    <source>
        <dbReference type="ARBA" id="ARBA00022737"/>
    </source>
</evidence>
<name>A0A6A5BWF6_NAEFO</name>
<evidence type="ECO:0008006" key="13">
    <source>
        <dbReference type="Google" id="ProtNLM"/>
    </source>
</evidence>
<dbReference type="PROSITE" id="PS50038">
    <property type="entry name" value="FZ"/>
    <property type="match status" value="1"/>
</dbReference>
<reference evidence="11 12" key="1">
    <citation type="journal article" date="2019" name="Sci. Rep.">
        <title>Nanopore sequencing improves the draft genome of the human pathogenic amoeba Naegleria fowleri.</title>
        <authorList>
            <person name="Liechti N."/>
            <person name="Schurch N."/>
            <person name="Bruggmann R."/>
            <person name="Wittwer M."/>
        </authorList>
    </citation>
    <scope>NUCLEOTIDE SEQUENCE [LARGE SCALE GENOMIC DNA]</scope>
    <source>
        <strain evidence="11 12">ATCC 30894</strain>
    </source>
</reference>
<dbReference type="OrthoDB" id="6130531at2759"/>
<dbReference type="InterPro" id="IPR008979">
    <property type="entry name" value="Galactose-bd-like_sf"/>
</dbReference>
<dbReference type="SMART" id="SM00181">
    <property type="entry name" value="EGF"/>
    <property type="match status" value="3"/>
</dbReference>
<gene>
    <name evidence="11" type="ORF">FDP41_001861</name>
</gene>
<dbReference type="OMA" id="NEIEWIG"/>
<evidence type="ECO:0000256" key="7">
    <source>
        <dbReference type="PROSITE-ProRule" id="PRU00076"/>
    </source>
</evidence>
<keyword evidence="12" id="KW-1185">Reference proteome</keyword>
<comment type="subcellular location">
    <subcellularLocation>
        <location evidence="1">Membrane</location>
    </subcellularLocation>
</comment>
<comment type="caution">
    <text evidence="11">The sequence shown here is derived from an EMBL/GenBank/DDBJ whole genome shotgun (WGS) entry which is preliminary data.</text>
</comment>
<comment type="caution">
    <text evidence="7">Lacks conserved residue(s) required for the propagation of feature annotation.</text>
</comment>
<dbReference type="VEuPathDB" id="AmoebaDB:NF0009910"/>
<dbReference type="VEuPathDB" id="AmoebaDB:NfTy_032700"/>
<keyword evidence="3" id="KW-0677">Repeat</keyword>